<evidence type="ECO:0000256" key="2">
    <source>
        <dbReference type="SAM" id="Phobius"/>
    </source>
</evidence>
<keyword evidence="2" id="KW-0472">Membrane</keyword>
<dbReference type="AlphaFoldDB" id="A0A914EJ18"/>
<feature type="region of interest" description="Disordered" evidence="1">
    <location>
        <begin position="1"/>
        <end position="20"/>
    </location>
</feature>
<keyword evidence="3" id="KW-1185">Reference proteome</keyword>
<dbReference type="InterPro" id="IPR036397">
    <property type="entry name" value="RNaseH_sf"/>
</dbReference>
<dbReference type="GO" id="GO:0003676">
    <property type="term" value="F:nucleic acid binding"/>
    <property type="evidence" value="ECO:0007669"/>
    <property type="project" value="InterPro"/>
</dbReference>
<keyword evidence="2" id="KW-1133">Transmembrane helix</keyword>
<keyword evidence="2" id="KW-0812">Transmembrane</keyword>
<evidence type="ECO:0000256" key="1">
    <source>
        <dbReference type="SAM" id="MobiDB-lite"/>
    </source>
</evidence>
<evidence type="ECO:0000313" key="4">
    <source>
        <dbReference type="WBParaSite" id="ACRNAN_scaffold8739.g32600.t1"/>
    </source>
</evidence>
<dbReference type="WBParaSite" id="ACRNAN_scaffold8739.g32600.t1">
    <property type="protein sequence ID" value="ACRNAN_scaffold8739.g32600.t1"/>
    <property type="gene ID" value="ACRNAN_scaffold8739.g32600"/>
</dbReference>
<name>A0A914EJ18_9BILA</name>
<protein>
    <submittedName>
        <fullName evidence="4">Tc1-like transposase DDE domain-containing protein</fullName>
    </submittedName>
</protein>
<accession>A0A914EJ18</accession>
<sequence length="167" mass="19189">MDNRTRSTSSSIQTQSPNSTTIKQRWYGNHHAKNTIMSTSSAFYALIISIAAIIYELNHYLFASEDCKFVYLGDMRLKVPGHVKEDGALAHKANETQEFLQERYPDFITFNEWPPSSPDLNAMDYAVWSILKEKRGAEERSRKSNSVTNLTKVKVVKEIKSNQMSYR</sequence>
<dbReference type="Proteomes" id="UP000887540">
    <property type="component" value="Unplaced"/>
</dbReference>
<reference evidence="4" key="1">
    <citation type="submission" date="2022-11" db="UniProtKB">
        <authorList>
            <consortium name="WormBaseParasite"/>
        </authorList>
    </citation>
    <scope>IDENTIFICATION</scope>
</reference>
<organism evidence="3 4">
    <name type="scientific">Acrobeloides nanus</name>
    <dbReference type="NCBI Taxonomy" id="290746"/>
    <lineage>
        <taxon>Eukaryota</taxon>
        <taxon>Metazoa</taxon>
        <taxon>Ecdysozoa</taxon>
        <taxon>Nematoda</taxon>
        <taxon>Chromadorea</taxon>
        <taxon>Rhabditida</taxon>
        <taxon>Tylenchina</taxon>
        <taxon>Cephalobomorpha</taxon>
        <taxon>Cephaloboidea</taxon>
        <taxon>Cephalobidae</taxon>
        <taxon>Acrobeloides</taxon>
    </lineage>
</organism>
<evidence type="ECO:0000313" key="3">
    <source>
        <dbReference type="Proteomes" id="UP000887540"/>
    </source>
</evidence>
<feature type="transmembrane region" description="Helical" evidence="2">
    <location>
        <begin position="42"/>
        <end position="62"/>
    </location>
</feature>
<dbReference type="Gene3D" id="3.30.420.10">
    <property type="entry name" value="Ribonuclease H-like superfamily/Ribonuclease H"/>
    <property type="match status" value="1"/>
</dbReference>
<proteinExistence type="predicted"/>